<keyword evidence="2" id="KW-1185">Reference proteome</keyword>
<name>A0A975SWZ9_9ACTN</name>
<dbReference type="GO" id="GO:0016042">
    <property type="term" value="P:lipid catabolic process"/>
    <property type="evidence" value="ECO:0007669"/>
    <property type="project" value="InterPro"/>
</dbReference>
<evidence type="ECO:0000313" key="2">
    <source>
        <dbReference type="Proteomes" id="UP000683575"/>
    </source>
</evidence>
<dbReference type="AlphaFoldDB" id="A0A975SWZ9"/>
<dbReference type="PANTHER" id="PTHR37946">
    <property type="entry name" value="SLL1969 PROTEIN"/>
    <property type="match status" value="1"/>
</dbReference>
<dbReference type="RefSeq" id="WP_216938159.1">
    <property type="nucleotide sequence ID" value="NZ_CP077062.1"/>
</dbReference>
<dbReference type="GO" id="GO:0016787">
    <property type="term" value="F:hydrolase activity"/>
    <property type="evidence" value="ECO:0007669"/>
    <property type="project" value="InterPro"/>
</dbReference>
<organism evidence="1 2">
    <name type="scientific">Nocardioides panacis</name>
    <dbReference type="NCBI Taxonomy" id="2849501"/>
    <lineage>
        <taxon>Bacteria</taxon>
        <taxon>Bacillati</taxon>
        <taxon>Actinomycetota</taxon>
        <taxon>Actinomycetes</taxon>
        <taxon>Propionibacteriales</taxon>
        <taxon>Nocardioidaceae</taxon>
        <taxon>Nocardioides</taxon>
    </lineage>
</organism>
<dbReference type="KEGG" id="nps:KRR39_15180"/>
<protein>
    <recommendedName>
        <fullName evidence="3">Lipase</fullName>
    </recommendedName>
</protein>
<dbReference type="PANTHER" id="PTHR37946:SF1">
    <property type="entry name" value="SLL1969 PROTEIN"/>
    <property type="match status" value="1"/>
</dbReference>
<reference evidence="1" key="1">
    <citation type="submission" date="2021-06" db="EMBL/GenBank/DDBJ databases">
        <title>Complete genome sequence of Nocardioides sp. G188.</title>
        <authorList>
            <person name="Im W.-T."/>
        </authorList>
    </citation>
    <scope>NUCLEOTIDE SEQUENCE</scope>
    <source>
        <strain evidence="1">G188</strain>
    </source>
</reference>
<sequence length="262" mass="26120">MLDSLAPARRRLVLLTGAGALAAVVALAAVLVVRTTTGGVTPAAQDEPGPVLLVSGYGGSTRALTPLRDVLVAAGRDVVVVPVLGGGTGDIDAQAAALDDRAASAMRRFGATSVDVVGYSAGGVVARDWVRDHDGASAARRVLSIGSPQHGTSLAELALGIGGRCPVACRQLEPDSDLLRGLNARDETPAGPVFVSVWSAADEVVVPADSARLSGALNFTVQSVCPGADTAHGDLPRDPVVQAALGTVLGAAAPEAPAGTTC</sequence>
<dbReference type="EMBL" id="CP077062">
    <property type="protein sequence ID" value="QWZ06858.1"/>
    <property type="molecule type" value="Genomic_DNA"/>
</dbReference>
<proteinExistence type="predicted"/>
<dbReference type="Pfam" id="PF01674">
    <property type="entry name" value="Lipase_2"/>
    <property type="match status" value="1"/>
</dbReference>
<dbReference type="InterPro" id="IPR002918">
    <property type="entry name" value="Lipase_EstA/Esterase_EstB"/>
</dbReference>
<gene>
    <name evidence="1" type="ORF">KRR39_15180</name>
</gene>
<dbReference type="Proteomes" id="UP000683575">
    <property type="component" value="Chromosome"/>
</dbReference>
<evidence type="ECO:0000313" key="1">
    <source>
        <dbReference type="EMBL" id="QWZ06858.1"/>
    </source>
</evidence>
<accession>A0A975SWZ9</accession>
<evidence type="ECO:0008006" key="3">
    <source>
        <dbReference type="Google" id="ProtNLM"/>
    </source>
</evidence>